<protein>
    <submittedName>
        <fullName evidence="1">Uncharacterized protein</fullName>
    </submittedName>
</protein>
<gene>
    <name evidence="1" type="ORF">A2744_01810</name>
</gene>
<dbReference type="Proteomes" id="UP000178240">
    <property type="component" value="Unassembled WGS sequence"/>
</dbReference>
<evidence type="ECO:0000313" key="1">
    <source>
        <dbReference type="EMBL" id="OGY46332.1"/>
    </source>
</evidence>
<accession>A0A1G1Y211</accession>
<dbReference type="AlphaFoldDB" id="A0A1G1Y211"/>
<dbReference type="EMBL" id="MHIE01000005">
    <property type="protein sequence ID" value="OGY46332.1"/>
    <property type="molecule type" value="Genomic_DNA"/>
</dbReference>
<reference evidence="1 2" key="1">
    <citation type="journal article" date="2016" name="Nat. Commun.">
        <title>Thousands of microbial genomes shed light on interconnected biogeochemical processes in an aquifer system.</title>
        <authorList>
            <person name="Anantharaman K."/>
            <person name="Brown C.T."/>
            <person name="Hug L.A."/>
            <person name="Sharon I."/>
            <person name="Castelle C.J."/>
            <person name="Probst A.J."/>
            <person name="Thomas B.C."/>
            <person name="Singh A."/>
            <person name="Wilkins M.J."/>
            <person name="Karaoz U."/>
            <person name="Brodie E.L."/>
            <person name="Williams K.H."/>
            <person name="Hubbard S.S."/>
            <person name="Banfield J.F."/>
        </authorList>
    </citation>
    <scope>NUCLEOTIDE SEQUENCE [LARGE SCALE GENOMIC DNA]</scope>
</reference>
<evidence type="ECO:0000313" key="2">
    <source>
        <dbReference type="Proteomes" id="UP000178240"/>
    </source>
</evidence>
<proteinExistence type="predicted"/>
<sequence>MTIGQYSYELMKKIDRADRNLDSFLLDYLGSDELGQTWNRYRPSGYLKYYRQSPAAKLESDHLESMKKKMMRQLIIDLQSGQPSEN</sequence>
<comment type="caution">
    <text evidence="1">The sequence shown here is derived from an EMBL/GenBank/DDBJ whole genome shotgun (WGS) entry which is preliminary data.</text>
</comment>
<dbReference type="STRING" id="1797535.A2744_01810"/>
<organism evidence="1 2">
    <name type="scientific">Candidatus Buchananbacteria bacterium RIFCSPHIGHO2_01_FULL_44_11</name>
    <dbReference type="NCBI Taxonomy" id="1797535"/>
    <lineage>
        <taxon>Bacteria</taxon>
        <taxon>Candidatus Buchananiibacteriota</taxon>
    </lineage>
</organism>
<name>A0A1G1Y211_9BACT</name>